<dbReference type="Proteomes" id="UP001427805">
    <property type="component" value="Unassembled WGS sequence"/>
</dbReference>
<comment type="caution">
    <text evidence="1">The sequence shown here is derived from an EMBL/GenBank/DDBJ whole genome shotgun (WGS) entry which is preliminary data.</text>
</comment>
<proteinExistence type="predicted"/>
<accession>A0ABV0BAZ1</accession>
<organism evidence="1 2">
    <name type="scientific">Sphingomonas rustica</name>
    <dbReference type="NCBI Taxonomy" id="3103142"/>
    <lineage>
        <taxon>Bacteria</taxon>
        <taxon>Pseudomonadati</taxon>
        <taxon>Pseudomonadota</taxon>
        <taxon>Alphaproteobacteria</taxon>
        <taxon>Sphingomonadales</taxon>
        <taxon>Sphingomonadaceae</taxon>
        <taxon>Sphingomonas</taxon>
    </lineage>
</organism>
<dbReference type="EMBL" id="JBDIZK010000010">
    <property type="protein sequence ID" value="MEN3748729.1"/>
    <property type="molecule type" value="Genomic_DNA"/>
</dbReference>
<dbReference type="RefSeq" id="WP_346247769.1">
    <property type="nucleotide sequence ID" value="NZ_JBDIZK010000010.1"/>
</dbReference>
<sequence length="185" mass="20322">MTDRLHQAHETLSTGARFFATWLSPSAASLTQEGVAHEYRSRAIGNGLRELDRFLNILLDEVALHHGVARALRARGTARRLRGLRQLLGVADRDHDRLVALGRSRACLFHCSGTVRSGDRRDLTTMTLGWPDGVAGMPPRRVPLGVRVSLGRGDIESIAKFYSGIGDELMQLTPLPVHGEIRISA</sequence>
<name>A0ABV0BAZ1_9SPHN</name>
<reference evidence="1 2" key="1">
    <citation type="submission" date="2024-05" db="EMBL/GenBank/DDBJ databases">
        <title>Sphingomonas sp. HF-S3 16S ribosomal RNA gene Genome sequencing and assembly.</title>
        <authorList>
            <person name="Lee H."/>
        </authorList>
    </citation>
    <scope>NUCLEOTIDE SEQUENCE [LARGE SCALE GENOMIC DNA]</scope>
    <source>
        <strain evidence="1 2">HF-S3</strain>
    </source>
</reference>
<keyword evidence="2" id="KW-1185">Reference proteome</keyword>
<protein>
    <submittedName>
        <fullName evidence="1">Uncharacterized protein</fullName>
    </submittedName>
</protein>
<evidence type="ECO:0000313" key="2">
    <source>
        <dbReference type="Proteomes" id="UP001427805"/>
    </source>
</evidence>
<evidence type="ECO:0000313" key="1">
    <source>
        <dbReference type="EMBL" id="MEN3748729.1"/>
    </source>
</evidence>
<gene>
    <name evidence="1" type="ORF">TPR58_16255</name>
</gene>